<feature type="region of interest" description="Disordered" evidence="1">
    <location>
        <begin position="1"/>
        <end position="27"/>
    </location>
</feature>
<protein>
    <submittedName>
        <fullName evidence="2">Uncharacterized protein</fullName>
    </submittedName>
</protein>
<evidence type="ECO:0000313" key="2">
    <source>
        <dbReference type="EMBL" id="SFN04351.1"/>
    </source>
</evidence>
<reference evidence="3" key="1">
    <citation type="submission" date="2016-10" db="EMBL/GenBank/DDBJ databases">
        <authorList>
            <person name="Varghese N."/>
            <person name="Submissions S."/>
        </authorList>
    </citation>
    <scope>NUCLEOTIDE SEQUENCE [LARGE SCALE GENOMIC DNA]</scope>
    <source>
        <strain evidence="3">Nm44</strain>
    </source>
</reference>
<name>A0A1I4VSS3_9PROT</name>
<keyword evidence="3" id="KW-1185">Reference proteome</keyword>
<evidence type="ECO:0000256" key="1">
    <source>
        <dbReference type="SAM" id="MobiDB-lite"/>
    </source>
</evidence>
<dbReference type="AlphaFoldDB" id="A0A1I4VSS3"/>
<gene>
    <name evidence="2" type="ORF">SAMN05421863_10903</name>
</gene>
<proteinExistence type="predicted"/>
<dbReference type="Proteomes" id="UP000183287">
    <property type="component" value="Unassembled WGS sequence"/>
</dbReference>
<evidence type="ECO:0000313" key="3">
    <source>
        <dbReference type="Proteomes" id="UP000183287"/>
    </source>
</evidence>
<organism evidence="2 3">
    <name type="scientific">Nitrosomonas communis</name>
    <dbReference type="NCBI Taxonomy" id="44574"/>
    <lineage>
        <taxon>Bacteria</taxon>
        <taxon>Pseudomonadati</taxon>
        <taxon>Pseudomonadota</taxon>
        <taxon>Betaproteobacteria</taxon>
        <taxon>Nitrosomonadales</taxon>
        <taxon>Nitrosomonadaceae</taxon>
        <taxon>Nitrosomonas</taxon>
    </lineage>
</organism>
<dbReference type="EMBL" id="FOUB01000090">
    <property type="protein sequence ID" value="SFN04351.1"/>
    <property type="molecule type" value="Genomic_DNA"/>
</dbReference>
<accession>A0A1I4VSS3</accession>
<sequence length="73" mass="7505">MSKSIALSKGTRKQGSGTDGKDSGHAQQTTCGIYGKHVIHDFMATVGGTVVITTGEISSTTDTTGAHLDLLVK</sequence>